<dbReference type="AlphaFoldDB" id="A0A2S4PS30"/>
<comment type="similarity">
    <text evidence="2">Belongs to the gluconokinase GntK/GntV family.</text>
</comment>
<keyword evidence="5" id="KW-0547">Nucleotide-binding</keyword>
<dbReference type="EMBL" id="PEDP01000836">
    <property type="protein sequence ID" value="POS84839.1"/>
    <property type="molecule type" value="Genomic_DNA"/>
</dbReference>
<proteinExistence type="inferred from homology"/>
<reference evidence="11 12" key="1">
    <citation type="submission" date="2017-10" db="EMBL/GenBank/DDBJ databases">
        <title>Development of genomic resources for the powdery mildew, Erysiphe pulchra.</title>
        <authorList>
            <person name="Wadl P.A."/>
            <person name="Mack B.M."/>
            <person name="Moore G."/>
            <person name="Beltz S.B."/>
        </authorList>
    </citation>
    <scope>NUCLEOTIDE SEQUENCE [LARGE SCALE GENOMIC DNA]</scope>
    <source>
        <strain evidence="11">Cflorida</strain>
    </source>
</reference>
<dbReference type="PANTHER" id="PTHR43442">
    <property type="entry name" value="GLUCONOKINASE-RELATED"/>
    <property type="match status" value="1"/>
</dbReference>
<gene>
    <name evidence="11" type="ORF">EPUL_004095</name>
</gene>
<dbReference type="UniPathway" id="UPA00792"/>
<dbReference type="InterPro" id="IPR027417">
    <property type="entry name" value="P-loop_NTPase"/>
</dbReference>
<accession>A0A2S4PS30</accession>
<dbReference type="STRING" id="225359.A0A2S4PS30"/>
<evidence type="ECO:0000256" key="9">
    <source>
        <dbReference type="ARBA" id="ARBA00048090"/>
    </source>
</evidence>
<dbReference type="PROSITE" id="PS50879">
    <property type="entry name" value="RNASE_H_1"/>
    <property type="match status" value="1"/>
</dbReference>
<dbReference type="CDD" id="cd02021">
    <property type="entry name" value="GntK"/>
    <property type="match status" value="1"/>
</dbReference>
<feature type="domain" description="RNase H type-1" evidence="10">
    <location>
        <begin position="386"/>
        <end position="517"/>
    </location>
</feature>
<dbReference type="InterPro" id="IPR012337">
    <property type="entry name" value="RNaseH-like_sf"/>
</dbReference>
<dbReference type="OrthoDB" id="275177at2759"/>
<evidence type="ECO:0000259" key="10">
    <source>
        <dbReference type="PROSITE" id="PS50879"/>
    </source>
</evidence>
<dbReference type="Pfam" id="PF00075">
    <property type="entry name" value="RNase_H"/>
    <property type="match status" value="1"/>
</dbReference>
<dbReference type="NCBIfam" id="TIGR01313">
    <property type="entry name" value="therm_gnt_kin"/>
    <property type="match status" value="1"/>
</dbReference>
<evidence type="ECO:0000256" key="5">
    <source>
        <dbReference type="ARBA" id="ARBA00022741"/>
    </source>
</evidence>
<comment type="catalytic activity">
    <reaction evidence="9">
        <text>D-gluconate + ATP = 6-phospho-D-gluconate + ADP + H(+)</text>
        <dbReference type="Rhea" id="RHEA:19433"/>
        <dbReference type="ChEBI" id="CHEBI:15378"/>
        <dbReference type="ChEBI" id="CHEBI:18391"/>
        <dbReference type="ChEBI" id="CHEBI:30616"/>
        <dbReference type="ChEBI" id="CHEBI:58759"/>
        <dbReference type="ChEBI" id="CHEBI:456216"/>
        <dbReference type="EC" id="2.7.1.12"/>
    </reaction>
</comment>
<dbReference type="GO" id="GO:0004523">
    <property type="term" value="F:RNA-DNA hybrid ribonuclease activity"/>
    <property type="evidence" value="ECO:0007669"/>
    <property type="project" value="InterPro"/>
</dbReference>
<comment type="caution">
    <text evidence="11">The sequence shown here is derived from an EMBL/GenBank/DDBJ whole genome shotgun (WGS) entry which is preliminary data.</text>
</comment>
<dbReference type="Gene3D" id="3.30.420.10">
    <property type="entry name" value="Ribonuclease H-like superfamily/Ribonuclease H"/>
    <property type="match status" value="1"/>
</dbReference>
<keyword evidence="6" id="KW-0418">Kinase</keyword>
<comment type="pathway">
    <text evidence="1">Carbohydrate acid metabolism; D-gluconate degradation.</text>
</comment>
<evidence type="ECO:0000313" key="12">
    <source>
        <dbReference type="Proteomes" id="UP000237438"/>
    </source>
</evidence>
<dbReference type="InterPro" id="IPR006001">
    <property type="entry name" value="Therm_gnt_kin"/>
</dbReference>
<keyword evidence="12" id="KW-1185">Reference proteome</keyword>
<organism evidence="11 12">
    <name type="scientific">Erysiphe pulchra</name>
    <dbReference type="NCBI Taxonomy" id="225359"/>
    <lineage>
        <taxon>Eukaryota</taxon>
        <taxon>Fungi</taxon>
        <taxon>Dikarya</taxon>
        <taxon>Ascomycota</taxon>
        <taxon>Pezizomycotina</taxon>
        <taxon>Leotiomycetes</taxon>
        <taxon>Erysiphales</taxon>
        <taxon>Erysiphaceae</taxon>
        <taxon>Erysiphe</taxon>
    </lineage>
</organism>
<dbReference type="GO" id="GO:0005524">
    <property type="term" value="F:ATP binding"/>
    <property type="evidence" value="ECO:0007669"/>
    <property type="project" value="UniProtKB-KW"/>
</dbReference>
<dbReference type="CDD" id="cd09276">
    <property type="entry name" value="Rnase_HI_RT_non_LTR"/>
    <property type="match status" value="1"/>
</dbReference>
<dbReference type="SUPFAM" id="SSF53098">
    <property type="entry name" value="Ribonuclease H-like"/>
    <property type="match status" value="1"/>
</dbReference>
<protein>
    <recommendedName>
        <fullName evidence="3">gluconokinase</fullName>
        <ecNumber evidence="3">2.7.1.12</ecNumber>
    </recommendedName>
    <alternativeName>
        <fullName evidence="8">Gluconate kinase</fullName>
    </alternativeName>
</protein>
<dbReference type="GO" id="GO:0005975">
    <property type="term" value="P:carbohydrate metabolic process"/>
    <property type="evidence" value="ECO:0007669"/>
    <property type="project" value="InterPro"/>
</dbReference>
<dbReference type="Gene3D" id="3.40.50.300">
    <property type="entry name" value="P-loop containing nucleotide triphosphate hydrolases"/>
    <property type="match status" value="1"/>
</dbReference>
<evidence type="ECO:0000256" key="6">
    <source>
        <dbReference type="ARBA" id="ARBA00022777"/>
    </source>
</evidence>
<evidence type="ECO:0000256" key="7">
    <source>
        <dbReference type="ARBA" id="ARBA00022840"/>
    </source>
</evidence>
<dbReference type="EC" id="2.7.1.12" evidence="3"/>
<name>A0A2S4PS30_9PEZI</name>
<dbReference type="SUPFAM" id="SSF52540">
    <property type="entry name" value="P-loop containing nucleoside triphosphate hydrolases"/>
    <property type="match status" value="1"/>
</dbReference>
<evidence type="ECO:0000256" key="4">
    <source>
        <dbReference type="ARBA" id="ARBA00022679"/>
    </source>
</evidence>
<sequence>MAQGIPLTDADRWDWLVSLRQASLDRLIAGHHGVVLTCSALKRKYRDVIRVAPYYFHKIRIHFFYLDAAESVLLTRVQARKSHFMGANMVHSQFTILEPPDKDEKDVSRLDVGRPLEQVQEELLSHVFNSSPHLAVPNKESIFSPFNGRTVEESARKAQLEVDNLLDWVRHNAVHFDSQKSEVIQFQGRRQEAPTNIQINGRVIDPAEHRWLGIYLDKLLNFIHHVATWSSKALKISQQLRRLDSVKRGAAPRALITAIDTCVVPVVIFGAEVWWPGMTRPTRKGNSTSQTTHLCNLIDKVIHQGLRAALPLPVWETTPNGIRLRLAAKINSLDDRHPLRTRATRAYRQLPPAEAAEPLTKPCYCENIGNKSQGAEAHTHWANRVESTEICAYSDGSSEGHGRSSWGHVLKRAGETFRMSSGILHGGEIYDAELCGATMALLAALSTRIGNEKIFVLLDNQAAVRALKTRKKSSCLRLTQSFHDVARKSNVEVRWVPGHSKITGNEEADSEARKALRLLPARDSTPVYITLAYLRRLMNQRRQKLIDDWWLKACPIRYQDLELQMRRRKPPELTLPRHTLHHLLAARTGHRDLAAYHRRFHHIDANLICECGQETTPTYFIRCRTHASTTRKLRKGMKLEKFTKQLLGHNC</sequence>
<evidence type="ECO:0000256" key="2">
    <source>
        <dbReference type="ARBA" id="ARBA00008420"/>
    </source>
</evidence>
<evidence type="ECO:0000313" key="11">
    <source>
        <dbReference type="EMBL" id="POS84839.1"/>
    </source>
</evidence>
<dbReference type="PANTHER" id="PTHR43442:SF3">
    <property type="entry name" value="GLUCONOKINASE-RELATED"/>
    <property type="match status" value="1"/>
</dbReference>
<evidence type="ECO:0000256" key="1">
    <source>
        <dbReference type="ARBA" id="ARBA00004875"/>
    </source>
</evidence>
<dbReference type="InterPro" id="IPR002156">
    <property type="entry name" value="RNaseH_domain"/>
</dbReference>
<dbReference type="InterPro" id="IPR036397">
    <property type="entry name" value="RNaseH_sf"/>
</dbReference>
<dbReference type="GO" id="GO:0005737">
    <property type="term" value="C:cytoplasm"/>
    <property type="evidence" value="ECO:0007669"/>
    <property type="project" value="TreeGrafter"/>
</dbReference>
<keyword evidence="7" id="KW-0067">ATP-binding</keyword>
<evidence type="ECO:0000256" key="8">
    <source>
        <dbReference type="ARBA" id="ARBA00029835"/>
    </source>
</evidence>
<keyword evidence="4" id="KW-0808">Transferase</keyword>
<dbReference type="GO" id="GO:0046316">
    <property type="term" value="F:gluconokinase activity"/>
    <property type="evidence" value="ECO:0007669"/>
    <property type="project" value="UniProtKB-EC"/>
</dbReference>
<evidence type="ECO:0000256" key="3">
    <source>
        <dbReference type="ARBA" id="ARBA00012054"/>
    </source>
</evidence>
<dbReference type="GO" id="GO:0003676">
    <property type="term" value="F:nucleic acid binding"/>
    <property type="evidence" value="ECO:0007669"/>
    <property type="project" value="InterPro"/>
</dbReference>
<dbReference type="Proteomes" id="UP000237438">
    <property type="component" value="Unassembled WGS sequence"/>
</dbReference>